<dbReference type="OrthoDB" id="19429at2759"/>
<protein>
    <recommendedName>
        <fullName evidence="5">THH1/TOM1/TOM3 domain-containing protein</fullName>
    </recommendedName>
</protein>
<feature type="transmembrane region" description="Helical" evidence="2">
    <location>
        <begin position="60"/>
        <end position="80"/>
    </location>
</feature>
<evidence type="ECO:0000256" key="2">
    <source>
        <dbReference type="SAM" id="Phobius"/>
    </source>
</evidence>
<dbReference type="OMA" id="IVIEIEM"/>
<proteinExistence type="predicted"/>
<dbReference type="RefSeq" id="XP_004351980.1">
    <property type="nucleotide sequence ID" value="XM_004351928.1"/>
</dbReference>
<evidence type="ECO:0000313" key="4">
    <source>
        <dbReference type="Proteomes" id="UP000007797"/>
    </source>
</evidence>
<feature type="transmembrane region" description="Helical" evidence="2">
    <location>
        <begin position="136"/>
        <end position="159"/>
    </location>
</feature>
<feature type="transmembrane region" description="Helical" evidence="2">
    <location>
        <begin position="165"/>
        <end position="186"/>
    </location>
</feature>
<dbReference type="AlphaFoldDB" id="F4Q991"/>
<evidence type="ECO:0008006" key="5">
    <source>
        <dbReference type="Google" id="ProtNLM"/>
    </source>
</evidence>
<dbReference type="EMBL" id="GL883026">
    <property type="protein sequence ID" value="EGG15260.1"/>
    <property type="molecule type" value="Genomic_DNA"/>
</dbReference>
<feature type="transmembrane region" description="Helical" evidence="2">
    <location>
        <begin position="247"/>
        <end position="265"/>
    </location>
</feature>
<sequence>MSEEGIDRTQCYCDPVASWGFDCDEAGCRAYAAVFFVVFLASTVEGFRRLWIQRRMYKKASFISTTQLTIGSLFFTLRHIEMMAKVREVYSLSFFLLFGFGFFISAYLFILLAWCDIITAVNFSKTIQRVFPGIKWTIIILNIILFIGWIIAMAIWWPFWMTNIFLGFYGFGVSIGYLVIGLIIWLEFKKVSDISAHGQLAKATYIRMKAVARLSVVVVITAIIFTIAMVSMTYWPALNDKQHIRWLFINRVVVALFNYAMLVCWKPTNDKDMQKSGSAWSAKMKNMDFVSGEDKTIATNAMDTETGATFTSGEEQEPQETTVSGTPIH</sequence>
<dbReference type="KEGG" id="dfa:DFA_10094"/>
<dbReference type="STRING" id="1054147.F4Q991"/>
<reference evidence="4" key="1">
    <citation type="journal article" date="2011" name="Genome Res.">
        <title>Phylogeny-wide analysis of social amoeba genomes highlights ancient origins for complex intercellular communication.</title>
        <authorList>
            <person name="Heidel A.J."/>
            <person name="Lawal H.M."/>
            <person name="Felder M."/>
            <person name="Schilde C."/>
            <person name="Helps N.R."/>
            <person name="Tunggal B."/>
            <person name="Rivero F."/>
            <person name="John U."/>
            <person name="Schleicher M."/>
            <person name="Eichinger L."/>
            <person name="Platzer M."/>
            <person name="Noegel A.A."/>
            <person name="Schaap P."/>
            <person name="Gloeckner G."/>
        </authorList>
    </citation>
    <scope>NUCLEOTIDE SEQUENCE [LARGE SCALE GENOMIC DNA]</scope>
    <source>
        <strain evidence="4">SH3</strain>
    </source>
</reference>
<evidence type="ECO:0000256" key="1">
    <source>
        <dbReference type="SAM" id="MobiDB-lite"/>
    </source>
</evidence>
<dbReference type="Proteomes" id="UP000007797">
    <property type="component" value="Unassembled WGS sequence"/>
</dbReference>
<feature type="transmembrane region" description="Helical" evidence="2">
    <location>
        <begin position="210"/>
        <end position="235"/>
    </location>
</feature>
<evidence type="ECO:0000313" key="3">
    <source>
        <dbReference type="EMBL" id="EGG15260.1"/>
    </source>
</evidence>
<feature type="transmembrane region" description="Helical" evidence="2">
    <location>
        <begin position="92"/>
        <end position="115"/>
    </location>
</feature>
<feature type="region of interest" description="Disordered" evidence="1">
    <location>
        <begin position="308"/>
        <end position="329"/>
    </location>
</feature>
<keyword evidence="2" id="KW-1133">Transmembrane helix</keyword>
<organism evidence="3 4">
    <name type="scientific">Cavenderia fasciculata</name>
    <name type="common">Slime mold</name>
    <name type="synonym">Dictyostelium fasciculatum</name>
    <dbReference type="NCBI Taxonomy" id="261658"/>
    <lineage>
        <taxon>Eukaryota</taxon>
        <taxon>Amoebozoa</taxon>
        <taxon>Evosea</taxon>
        <taxon>Eumycetozoa</taxon>
        <taxon>Dictyostelia</taxon>
        <taxon>Acytosteliales</taxon>
        <taxon>Cavenderiaceae</taxon>
        <taxon>Cavenderia</taxon>
    </lineage>
</organism>
<feature type="transmembrane region" description="Helical" evidence="2">
    <location>
        <begin position="30"/>
        <end position="48"/>
    </location>
</feature>
<gene>
    <name evidence="3" type="ORF">DFA_10094</name>
</gene>
<name>F4Q991_CACFS</name>
<accession>F4Q991</accession>
<keyword evidence="2" id="KW-0472">Membrane</keyword>
<keyword evidence="2" id="KW-0812">Transmembrane</keyword>
<keyword evidence="4" id="KW-1185">Reference proteome</keyword>
<dbReference type="GeneID" id="14866989"/>